<keyword evidence="8" id="KW-1185">Reference proteome</keyword>
<evidence type="ECO:0000256" key="1">
    <source>
        <dbReference type="ARBA" id="ARBA00008031"/>
    </source>
</evidence>
<keyword evidence="3" id="KW-0479">Metal-binding</keyword>
<evidence type="ECO:0000313" key="8">
    <source>
        <dbReference type="Proteomes" id="UP001595696"/>
    </source>
</evidence>
<dbReference type="Pfam" id="PF02746">
    <property type="entry name" value="MR_MLE_N"/>
    <property type="match status" value="1"/>
</dbReference>
<keyword evidence="4" id="KW-0413">Isomerase</keyword>
<dbReference type="EMBL" id="JBHSAX010000013">
    <property type="protein sequence ID" value="MFC3962809.1"/>
    <property type="molecule type" value="Genomic_DNA"/>
</dbReference>
<evidence type="ECO:0000256" key="2">
    <source>
        <dbReference type="ARBA" id="ARBA00022428"/>
    </source>
</evidence>
<dbReference type="InterPro" id="IPR036849">
    <property type="entry name" value="Enolase-like_C_sf"/>
</dbReference>
<dbReference type="Proteomes" id="UP001595696">
    <property type="component" value="Unassembled WGS sequence"/>
</dbReference>
<reference evidence="8" key="1">
    <citation type="journal article" date="2019" name="Int. J. Syst. Evol. Microbiol.">
        <title>The Global Catalogue of Microorganisms (GCM) 10K type strain sequencing project: providing services to taxonomists for standard genome sequencing and annotation.</title>
        <authorList>
            <consortium name="The Broad Institute Genomics Platform"/>
            <consortium name="The Broad Institute Genome Sequencing Center for Infectious Disease"/>
            <person name="Wu L."/>
            <person name="Ma J."/>
        </authorList>
    </citation>
    <scope>NUCLEOTIDE SEQUENCE [LARGE SCALE GENOMIC DNA]</scope>
    <source>
        <strain evidence="8">CGMCC 4.7330</strain>
    </source>
</reference>
<proteinExistence type="inferred from homology"/>
<dbReference type="SMART" id="SM00922">
    <property type="entry name" value="MR_MLE"/>
    <property type="match status" value="1"/>
</dbReference>
<dbReference type="Pfam" id="PF13378">
    <property type="entry name" value="MR_MLE_C"/>
    <property type="match status" value="1"/>
</dbReference>
<dbReference type="RefSeq" id="WP_378612569.1">
    <property type="nucleotide sequence ID" value="NZ_JBHSAX010000013.1"/>
</dbReference>
<evidence type="ECO:0000256" key="3">
    <source>
        <dbReference type="ARBA" id="ARBA00022723"/>
    </source>
</evidence>
<evidence type="ECO:0000256" key="4">
    <source>
        <dbReference type="ARBA" id="ARBA00023235"/>
    </source>
</evidence>
<evidence type="ECO:0000256" key="5">
    <source>
        <dbReference type="SAM" id="MobiDB-lite"/>
    </source>
</evidence>
<organism evidence="7 8">
    <name type="scientific">Nocardia jiangsuensis</name>
    <dbReference type="NCBI Taxonomy" id="1691563"/>
    <lineage>
        <taxon>Bacteria</taxon>
        <taxon>Bacillati</taxon>
        <taxon>Actinomycetota</taxon>
        <taxon>Actinomycetes</taxon>
        <taxon>Mycobacteriales</taxon>
        <taxon>Nocardiaceae</taxon>
        <taxon>Nocardia</taxon>
    </lineage>
</organism>
<feature type="domain" description="Mandelate racemase/muconate lactonizing enzyme C-terminal" evidence="6">
    <location>
        <begin position="195"/>
        <end position="286"/>
    </location>
</feature>
<feature type="compositionally biased region" description="Gly residues" evidence="5">
    <location>
        <begin position="148"/>
        <end position="157"/>
    </location>
</feature>
<gene>
    <name evidence="7" type="ORF">ACFO0B_12520</name>
</gene>
<name>A0ABV8DT39_9NOCA</name>
<dbReference type="PANTHER" id="PTHR48073:SF2">
    <property type="entry name" value="O-SUCCINYLBENZOATE SYNTHASE"/>
    <property type="match status" value="1"/>
</dbReference>
<dbReference type="InterPro" id="IPR029017">
    <property type="entry name" value="Enolase-like_N"/>
</dbReference>
<feature type="region of interest" description="Disordered" evidence="5">
    <location>
        <begin position="142"/>
        <end position="178"/>
    </location>
</feature>
<comment type="caution">
    <text evidence="7">The sequence shown here is derived from an EMBL/GenBank/DDBJ whole genome shotgun (WGS) entry which is preliminary data.</text>
</comment>
<dbReference type="SFLD" id="SFLDG00180">
    <property type="entry name" value="muconate_cycloisomerase"/>
    <property type="match status" value="1"/>
</dbReference>
<dbReference type="PANTHER" id="PTHR48073">
    <property type="entry name" value="O-SUCCINYLBENZOATE SYNTHASE-RELATED"/>
    <property type="match status" value="1"/>
</dbReference>
<comment type="similarity">
    <text evidence="1">Belongs to the mandelate racemase/muconate lactonizing enzyme family.</text>
</comment>
<dbReference type="InterPro" id="IPR029065">
    <property type="entry name" value="Enolase_C-like"/>
</dbReference>
<sequence>MRVSWRVTPLALATPLRIARGSMRAREAVEVSLTDADGVRGHGEVVTSVRLGLDVAGIARALADSRPALAAAGDGEQVLAVLAAAPPPAGVRAALDAAAHDLLGVRAGCPVYALPRSTAGAAGDAPGRPDVPLSEVLLPEVPLSAGRAGPGSSGGGVPRRSARGAGEPGGAAPQRPPAKILAPIATARTIGISGPRDAAGQARRLWASGFRVLKVKAGDAADIERLAAVRAAAPDATVIADANGAWSADRAVRVLNHLPWLDAVEQPVAPGAPETLAWVSERSPVPVIADEDAATVADVRGLAGAVAGVNVKLAECGGLDPARAMIAAARHSGLEIMLGCLVASSLGIAPAVHLTPHARWVDLDGHLLLARDPWTGIGGHDGLLRPANTPGLGVRRAAP</sequence>
<dbReference type="InterPro" id="IPR013341">
    <property type="entry name" value="Mandelate_racemase_N_dom"/>
</dbReference>
<dbReference type="InterPro" id="IPR013342">
    <property type="entry name" value="Mandelate_racemase_C"/>
</dbReference>
<dbReference type="Gene3D" id="3.30.390.10">
    <property type="entry name" value="Enolase-like, N-terminal domain"/>
    <property type="match status" value="1"/>
</dbReference>
<accession>A0ABV8DT39</accession>
<keyword evidence="2" id="KW-0474">Menaquinone biosynthesis</keyword>
<protein>
    <submittedName>
        <fullName evidence="7">Enolase C-terminal domain-like protein</fullName>
    </submittedName>
</protein>
<dbReference type="SFLD" id="SFLDS00001">
    <property type="entry name" value="Enolase"/>
    <property type="match status" value="1"/>
</dbReference>
<dbReference type="Gene3D" id="3.20.20.120">
    <property type="entry name" value="Enolase-like C-terminal domain"/>
    <property type="match status" value="1"/>
</dbReference>
<evidence type="ECO:0000259" key="6">
    <source>
        <dbReference type="SMART" id="SM00922"/>
    </source>
</evidence>
<evidence type="ECO:0000313" key="7">
    <source>
        <dbReference type="EMBL" id="MFC3962809.1"/>
    </source>
</evidence>
<dbReference type="SUPFAM" id="SSF54826">
    <property type="entry name" value="Enolase N-terminal domain-like"/>
    <property type="match status" value="1"/>
</dbReference>
<dbReference type="SUPFAM" id="SSF51604">
    <property type="entry name" value="Enolase C-terminal domain-like"/>
    <property type="match status" value="1"/>
</dbReference>